<name>A0A371IE86_MUCPR</name>
<gene>
    <name evidence="1" type="ORF">CR513_01811</name>
</gene>
<evidence type="ECO:0000313" key="2">
    <source>
        <dbReference type="Proteomes" id="UP000257109"/>
    </source>
</evidence>
<sequence length="68" mass="8362">MFITMGVTFFKLISYFKPHFLWGNRNETLSCTQHPSSKYVSYEISHLHFMFLPRNYLFWRFIILCMML</sequence>
<dbReference type="Proteomes" id="UP000257109">
    <property type="component" value="Unassembled WGS sequence"/>
</dbReference>
<dbReference type="EMBL" id="QJKJ01000300">
    <property type="protein sequence ID" value="RDY13303.1"/>
    <property type="molecule type" value="Genomic_DNA"/>
</dbReference>
<keyword evidence="2" id="KW-1185">Reference proteome</keyword>
<evidence type="ECO:0000313" key="1">
    <source>
        <dbReference type="EMBL" id="RDY13303.1"/>
    </source>
</evidence>
<proteinExistence type="predicted"/>
<dbReference type="AlphaFoldDB" id="A0A371IE86"/>
<comment type="caution">
    <text evidence="1">The sequence shown here is derived from an EMBL/GenBank/DDBJ whole genome shotgun (WGS) entry which is preliminary data.</text>
</comment>
<reference evidence="1" key="1">
    <citation type="submission" date="2018-05" db="EMBL/GenBank/DDBJ databases">
        <title>Draft genome of Mucuna pruriens seed.</title>
        <authorList>
            <person name="Nnadi N.E."/>
            <person name="Vos R."/>
            <person name="Hasami M.H."/>
            <person name="Devisetty U.K."/>
            <person name="Aguiy J.C."/>
        </authorList>
    </citation>
    <scope>NUCLEOTIDE SEQUENCE [LARGE SCALE GENOMIC DNA]</scope>
    <source>
        <strain evidence="1">JCA_2017</strain>
    </source>
</reference>
<accession>A0A371IE86</accession>
<organism evidence="1 2">
    <name type="scientific">Mucuna pruriens</name>
    <name type="common">Velvet bean</name>
    <name type="synonym">Dolichos pruriens</name>
    <dbReference type="NCBI Taxonomy" id="157652"/>
    <lineage>
        <taxon>Eukaryota</taxon>
        <taxon>Viridiplantae</taxon>
        <taxon>Streptophyta</taxon>
        <taxon>Embryophyta</taxon>
        <taxon>Tracheophyta</taxon>
        <taxon>Spermatophyta</taxon>
        <taxon>Magnoliopsida</taxon>
        <taxon>eudicotyledons</taxon>
        <taxon>Gunneridae</taxon>
        <taxon>Pentapetalae</taxon>
        <taxon>rosids</taxon>
        <taxon>fabids</taxon>
        <taxon>Fabales</taxon>
        <taxon>Fabaceae</taxon>
        <taxon>Papilionoideae</taxon>
        <taxon>50 kb inversion clade</taxon>
        <taxon>NPAAA clade</taxon>
        <taxon>indigoferoid/millettioid clade</taxon>
        <taxon>Phaseoleae</taxon>
        <taxon>Mucuna</taxon>
    </lineage>
</organism>
<feature type="non-terminal residue" evidence="1">
    <location>
        <position position="1"/>
    </location>
</feature>
<protein>
    <submittedName>
        <fullName evidence="1">Uncharacterized protein</fullName>
    </submittedName>
</protein>